<gene>
    <name evidence="2" type="ORF">SDC9_203107</name>
</gene>
<organism evidence="2">
    <name type="scientific">bioreactor metagenome</name>
    <dbReference type="NCBI Taxonomy" id="1076179"/>
    <lineage>
        <taxon>unclassified sequences</taxon>
        <taxon>metagenomes</taxon>
        <taxon>ecological metagenomes</taxon>
    </lineage>
</organism>
<dbReference type="AlphaFoldDB" id="A0A645IVH5"/>
<accession>A0A645IVH5</accession>
<keyword evidence="1" id="KW-1133">Transmembrane helix</keyword>
<reference evidence="2" key="1">
    <citation type="submission" date="2019-08" db="EMBL/GenBank/DDBJ databases">
        <authorList>
            <person name="Kucharzyk K."/>
            <person name="Murdoch R.W."/>
            <person name="Higgins S."/>
            <person name="Loffler F."/>
        </authorList>
    </citation>
    <scope>NUCLEOTIDE SEQUENCE</scope>
</reference>
<evidence type="ECO:0000256" key="1">
    <source>
        <dbReference type="SAM" id="Phobius"/>
    </source>
</evidence>
<dbReference type="EMBL" id="VSSQ01124661">
    <property type="protein sequence ID" value="MPN55425.1"/>
    <property type="molecule type" value="Genomic_DNA"/>
</dbReference>
<keyword evidence="1" id="KW-0472">Membrane</keyword>
<name>A0A645IVH5_9ZZZZ</name>
<feature type="transmembrane region" description="Helical" evidence="1">
    <location>
        <begin position="67"/>
        <end position="85"/>
    </location>
</feature>
<sequence>MLPQQVHAPRGKNFNIFNHLFCHLCLPVNGIYQLSFLFVGQFLYLAFPAHGNRAVRLFFQIDQLHGAMKFGVLGALPAVVLLFTPGRVKRPACVKTAVCTF</sequence>
<proteinExistence type="predicted"/>
<evidence type="ECO:0000313" key="2">
    <source>
        <dbReference type="EMBL" id="MPN55425.1"/>
    </source>
</evidence>
<comment type="caution">
    <text evidence="2">The sequence shown here is derived from an EMBL/GenBank/DDBJ whole genome shotgun (WGS) entry which is preliminary data.</text>
</comment>
<keyword evidence="1" id="KW-0812">Transmembrane</keyword>
<protein>
    <submittedName>
        <fullName evidence="2">Uncharacterized protein</fullName>
    </submittedName>
</protein>
<feature type="transmembrane region" description="Helical" evidence="1">
    <location>
        <begin position="20"/>
        <end position="47"/>
    </location>
</feature>